<keyword evidence="3" id="KW-0813">Transport</keyword>
<dbReference type="GO" id="GO:0006814">
    <property type="term" value="P:sodium ion transport"/>
    <property type="evidence" value="ECO:0007669"/>
    <property type="project" value="UniProtKB-KW"/>
</dbReference>
<evidence type="ECO:0000256" key="7">
    <source>
        <dbReference type="ARBA" id="ARBA00023053"/>
    </source>
</evidence>
<keyword evidence="4" id="KW-1003">Cell membrane</keyword>
<feature type="transmembrane region" description="Helical" evidence="12">
    <location>
        <begin position="390"/>
        <end position="410"/>
    </location>
</feature>
<evidence type="ECO:0000256" key="6">
    <source>
        <dbReference type="ARBA" id="ARBA00022989"/>
    </source>
</evidence>
<evidence type="ECO:0000256" key="11">
    <source>
        <dbReference type="RuleBase" id="RU362091"/>
    </source>
</evidence>
<dbReference type="GeneID" id="113401072"/>
<dbReference type="PANTHER" id="PTHR42985">
    <property type="entry name" value="SODIUM-COUPLED MONOCARBOXYLATE TRANSPORTER"/>
    <property type="match status" value="1"/>
</dbReference>
<comment type="similarity">
    <text evidence="2 11">Belongs to the sodium:solute symporter (SSF) (TC 2.A.21) family.</text>
</comment>
<protein>
    <submittedName>
        <fullName evidence="14">Sodium-coupled monocarboxylate transporter 1-like isoform X1</fullName>
    </submittedName>
</protein>
<feature type="transmembrane region" description="Helical" evidence="12">
    <location>
        <begin position="20"/>
        <end position="40"/>
    </location>
</feature>
<accession>A0A8B8IHM8</accession>
<dbReference type="CDD" id="cd11492">
    <property type="entry name" value="SLC5sbd_NIS-SMVT"/>
    <property type="match status" value="1"/>
</dbReference>
<dbReference type="InterPro" id="IPR051163">
    <property type="entry name" value="Sodium:Solute_Symporter_SSF"/>
</dbReference>
<feature type="transmembrane region" description="Helical" evidence="12">
    <location>
        <begin position="287"/>
        <end position="310"/>
    </location>
</feature>
<keyword evidence="8" id="KW-0406">Ion transport</keyword>
<dbReference type="Gene3D" id="1.20.1730.10">
    <property type="entry name" value="Sodium/glucose cotransporter"/>
    <property type="match status" value="1"/>
</dbReference>
<comment type="subcellular location">
    <subcellularLocation>
        <location evidence="1">Cell membrane</location>
        <topology evidence="1">Multi-pass membrane protein</topology>
    </subcellularLocation>
</comment>
<feature type="transmembrane region" description="Helical" evidence="12">
    <location>
        <begin position="136"/>
        <end position="161"/>
    </location>
</feature>
<gene>
    <name evidence="14" type="primary">LOC113401072</name>
</gene>
<feature type="transmembrane region" description="Helical" evidence="12">
    <location>
        <begin position="248"/>
        <end position="266"/>
    </location>
</feature>
<evidence type="ECO:0000256" key="5">
    <source>
        <dbReference type="ARBA" id="ARBA00022692"/>
    </source>
</evidence>
<dbReference type="OrthoDB" id="6132759at2759"/>
<evidence type="ECO:0000256" key="10">
    <source>
        <dbReference type="ARBA" id="ARBA00023201"/>
    </source>
</evidence>
<keyword evidence="5 12" id="KW-0812">Transmembrane</keyword>
<keyword evidence="7" id="KW-0915">Sodium</keyword>
<feature type="transmembrane region" description="Helical" evidence="12">
    <location>
        <begin position="347"/>
        <end position="370"/>
    </location>
</feature>
<reference evidence="14" key="2">
    <citation type="submission" date="2025-08" db="UniProtKB">
        <authorList>
            <consortium name="RefSeq"/>
        </authorList>
    </citation>
    <scope>IDENTIFICATION</scope>
    <source>
        <tissue evidence="14">Whole body</tissue>
    </source>
</reference>
<dbReference type="RefSeq" id="XP_026496583.2">
    <property type="nucleotide sequence ID" value="XM_026640798.2"/>
</dbReference>
<feature type="transmembrane region" description="Helical" evidence="12">
    <location>
        <begin position="61"/>
        <end position="81"/>
    </location>
</feature>
<dbReference type="GO" id="GO:0015293">
    <property type="term" value="F:symporter activity"/>
    <property type="evidence" value="ECO:0007669"/>
    <property type="project" value="TreeGrafter"/>
</dbReference>
<evidence type="ECO:0000256" key="9">
    <source>
        <dbReference type="ARBA" id="ARBA00023136"/>
    </source>
</evidence>
<name>A0A8B8IHM8_VANTA</name>
<feature type="transmembrane region" description="Helical" evidence="12">
    <location>
        <begin position="416"/>
        <end position="440"/>
    </location>
</feature>
<dbReference type="NCBIfam" id="TIGR00813">
    <property type="entry name" value="sss"/>
    <property type="match status" value="1"/>
</dbReference>
<keyword evidence="13" id="KW-1185">Reference proteome</keyword>
<evidence type="ECO:0000256" key="8">
    <source>
        <dbReference type="ARBA" id="ARBA00023065"/>
    </source>
</evidence>
<dbReference type="OMA" id="TQDYLMG"/>
<feature type="transmembrane region" description="Helical" evidence="12">
    <location>
        <begin position="447"/>
        <end position="464"/>
    </location>
</feature>
<feature type="transmembrane region" description="Helical" evidence="12">
    <location>
        <begin position="167"/>
        <end position="189"/>
    </location>
</feature>
<keyword evidence="10" id="KW-0739">Sodium transport</keyword>
<sequence>MSGTESDVSTVRLSFQHFSWIDYSIFVIMLGVCGGIGIYFGFIKKQTSTKDYLMGGRNMKLVPICFSLVASFISGISLLGIPTEIYLYGSSYIFTMIGAFMMCIVITTTFIPVLHELQLTSAYEYLELRYDKRTRVFGSIIFSVYLMAWLPIVIYVPALAFNQVTGVNIHIVSPIVCLVCIFYTCVGGLKAVVWTDVIQTVVMIGAMLLVIIKGTVIVGGVDEVFSRNWATNRLEFPSCNLDFTERHSVWSVTIGSTFYWIGNIAVNQSMMQRFLALSNVKMSKRAVWGFFSGVILIVSICSYSGFLAYARFNECDPLNSKLVLAKDQLLPLLVMDVLAEWKGMPGIFVAGVFSAALSSLSTGLNSMAAVVLEDFWKPFFHKLSQKQTQILVRSVVVVLGCICVGLVFVVEKLGSVLQLTMSLSSASMGPLAGIFLMGLFLPFIDGVGALTGGIAGLITAWWVAAQSQLAQARGLLTFVEKERHTFNCTYNFEPMTILEDITEGEVSYIYRISYLWFTGLGCSVTVIVACLVSLRSSKNKIDPRLFAPFLRSYLTHKYEVEHMDLKSTPS</sequence>
<dbReference type="Proteomes" id="UP001652626">
    <property type="component" value="Chromosome 2"/>
</dbReference>
<feature type="transmembrane region" description="Helical" evidence="12">
    <location>
        <begin position="93"/>
        <end position="115"/>
    </location>
</feature>
<keyword evidence="9 12" id="KW-0472">Membrane</keyword>
<organism evidence="13 14">
    <name type="scientific">Vanessa tameamea</name>
    <name type="common">Kamehameha butterfly</name>
    <dbReference type="NCBI Taxonomy" id="334116"/>
    <lineage>
        <taxon>Eukaryota</taxon>
        <taxon>Metazoa</taxon>
        <taxon>Ecdysozoa</taxon>
        <taxon>Arthropoda</taxon>
        <taxon>Hexapoda</taxon>
        <taxon>Insecta</taxon>
        <taxon>Pterygota</taxon>
        <taxon>Neoptera</taxon>
        <taxon>Endopterygota</taxon>
        <taxon>Lepidoptera</taxon>
        <taxon>Glossata</taxon>
        <taxon>Ditrysia</taxon>
        <taxon>Papilionoidea</taxon>
        <taxon>Nymphalidae</taxon>
        <taxon>Nymphalinae</taxon>
        <taxon>Vanessa</taxon>
    </lineage>
</organism>
<dbReference type="Pfam" id="PF00474">
    <property type="entry name" value="SSF"/>
    <property type="match status" value="1"/>
</dbReference>
<dbReference type="AlphaFoldDB" id="A0A8B8IHM8"/>
<dbReference type="GO" id="GO:0005886">
    <property type="term" value="C:plasma membrane"/>
    <property type="evidence" value="ECO:0007669"/>
    <property type="project" value="UniProtKB-SubCell"/>
</dbReference>
<evidence type="ECO:0000256" key="1">
    <source>
        <dbReference type="ARBA" id="ARBA00004651"/>
    </source>
</evidence>
<feature type="transmembrane region" description="Helical" evidence="12">
    <location>
        <begin position="514"/>
        <end position="534"/>
    </location>
</feature>
<dbReference type="InterPro" id="IPR038377">
    <property type="entry name" value="Na/Glc_symporter_sf"/>
</dbReference>
<evidence type="ECO:0000256" key="2">
    <source>
        <dbReference type="ARBA" id="ARBA00006434"/>
    </source>
</evidence>
<proteinExistence type="inferred from homology"/>
<dbReference type="InterPro" id="IPR001734">
    <property type="entry name" value="Na/solute_symporter"/>
</dbReference>
<dbReference type="PROSITE" id="PS50283">
    <property type="entry name" value="NA_SOLUT_SYMP_3"/>
    <property type="match status" value="1"/>
</dbReference>
<keyword evidence="6 12" id="KW-1133">Transmembrane helix</keyword>
<evidence type="ECO:0000256" key="4">
    <source>
        <dbReference type="ARBA" id="ARBA00022475"/>
    </source>
</evidence>
<evidence type="ECO:0000313" key="14">
    <source>
        <dbReference type="RefSeq" id="XP_026496583.2"/>
    </source>
</evidence>
<evidence type="ECO:0000313" key="13">
    <source>
        <dbReference type="Proteomes" id="UP001652626"/>
    </source>
</evidence>
<feature type="transmembrane region" description="Helical" evidence="12">
    <location>
        <begin position="201"/>
        <end position="221"/>
    </location>
</feature>
<dbReference type="PANTHER" id="PTHR42985:SF5">
    <property type="entry name" value="FI02094P-RELATED"/>
    <property type="match status" value="1"/>
</dbReference>
<reference evidence="13" key="1">
    <citation type="submission" date="2025-05" db="UniProtKB">
        <authorList>
            <consortium name="RefSeq"/>
        </authorList>
    </citation>
    <scope>NUCLEOTIDE SEQUENCE [LARGE SCALE GENOMIC DNA]</scope>
</reference>
<evidence type="ECO:0000256" key="3">
    <source>
        <dbReference type="ARBA" id="ARBA00022448"/>
    </source>
</evidence>
<evidence type="ECO:0000256" key="12">
    <source>
        <dbReference type="SAM" id="Phobius"/>
    </source>
</evidence>